<dbReference type="GeneID" id="24097897"/>
<dbReference type="HOGENOM" id="CLU_1012067_0_0_1"/>
<keyword evidence="3" id="KW-1185">Reference proteome</keyword>
<evidence type="ECO:0000313" key="2">
    <source>
        <dbReference type="EMBL" id="CCM02986.1"/>
    </source>
</evidence>
<dbReference type="Proteomes" id="UP000006352">
    <property type="component" value="Unassembled WGS sequence"/>
</dbReference>
<dbReference type="OrthoDB" id="3191896at2759"/>
<dbReference type="STRING" id="599839.J4IAI8"/>
<dbReference type="RefSeq" id="XP_012182269.1">
    <property type="nucleotide sequence ID" value="XM_012326879.1"/>
</dbReference>
<feature type="region of interest" description="Disordered" evidence="1">
    <location>
        <begin position="63"/>
        <end position="92"/>
    </location>
</feature>
<accession>J4IAI8</accession>
<sequence length="275" mass="30489">MSLHISTPPFRTSTHNLSPSSSRRSSSLEHKYFRSQPIATHHGFSPLSSQIFLRVEEESERRAHERAEVEAQQSNVASPMTTTVVRDRRRGSVSVSRFGQGVENTIENKPNDTLSSVASYVTRKPTFYQADSNVHGSADSLASATDGDLPQHDHTIEEEQVVQMATIAGKQSLSKAFSRKLSRSRTRSRDVLTSSFVIGVSVEEATVETEAEEVYSATSVSFAHAHTPGALRPQRSKMSIVDRSERAGWMDKARDLTQKFRRRSAAALTQQEAGR</sequence>
<feature type="region of interest" description="Disordered" evidence="1">
    <location>
        <begin position="1"/>
        <end position="34"/>
    </location>
</feature>
<proteinExistence type="predicted"/>
<gene>
    <name evidence="2" type="ORF">FIBRA_05101</name>
</gene>
<evidence type="ECO:0000313" key="3">
    <source>
        <dbReference type="Proteomes" id="UP000006352"/>
    </source>
</evidence>
<dbReference type="EMBL" id="HE797096">
    <property type="protein sequence ID" value="CCM02986.1"/>
    <property type="molecule type" value="Genomic_DNA"/>
</dbReference>
<organism evidence="2 3">
    <name type="scientific">Fibroporia radiculosa</name>
    <dbReference type="NCBI Taxonomy" id="599839"/>
    <lineage>
        <taxon>Eukaryota</taxon>
        <taxon>Fungi</taxon>
        <taxon>Dikarya</taxon>
        <taxon>Basidiomycota</taxon>
        <taxon>Agaricomycotina</taxon>
        <taxon>Agaricomycetes</taxon>
        <taxon>Polyporales</taxon>
        <taxon>Fibroporiaceae</taxon>
        <taxon>Fibroporia</taxon>
    </lineage>
</organism>
<reference evidence="2 3" key="1">
    <citation type="journal article" date="2012" name="Appl. Environ. Microbiol.">
        <title>Short-read sequencing for genomic analysis of the brown rot fungus Fibroporia radiculosa.</title>
        <authorList>
            <person name="Tang J.D."/>
            <person name="Perkins A.D."/>
            <person name="Sonstegard T.S."/>
            <person name="Schroeder S.G."/>
            <person name="Burgess S.C."/>
            <person name="Diehl S.V."/>
        </authorList>
    </citation>
    <scope>NUCLEOTIDE SEQUENCE [LARGE SCALE GENOMIC DNA]</scope>
    <source>
        <strain evidence="2 3">TFFH 294</strain>
    </source>
</reference>
<name>J4IAI8_9APHY</name>
<evidence type="ECO:0000256" key="1">
    <source>
        <dbReference type="SAM" id="MobiDB-lite"/>
    </source>
</evidence>
<dbReference type="InParanoid" id="J4IAI8"/>
<protein>
    <submittedName>
        <fullName evidence="2">Uncharacterized protein</fullName>
    </submittedName>
</protein>
<dbReference type="AlphaFoldDB" id="J4IAI8"/>